<feature type="compositionally biased region" description="Basic and acidic residues" evidence="1">
    <location>
        <begin position="262"/>
        <end position="272"/>
    </location>
</feature>
<proteinExistence type="predicted"/>
<feature type="domain" description="MULE transposase" evidence="2">
    <location>
        <begin position="467"/>
        <end position="564"/>
    </location>
</feature>
<evidence type="ECO:0000313" key="4">
    <source>
        <dbReference type="Proteomes" id="UP000789390"/>
    </source>
</evidence>
<feature type="region of interest" description="Disordered" evidence="1">
    <location>
        <begin position="183"/>
        <end position="272"/>
    </location>
</feature>
<dbReference type="Pfam" id="PF10551">
    <property type="entry name" value="MULE"/>
    <property type="match status" value="1"/>
</dbReference>
<dbReference type="AlphaFoldDB" id="A0A8J2S1X0"/>
<evidence type="ECO:0000256" key="1">
    <source>
        <dbReference type="SAM" id="MobiDB-lite"/>
    </source>
</evidence>
<comment type="caution">
    <text evidence="3">The sequence shown here is derived from an EMBL/GenBank/DDBJ whole genome shotgun (WGS) entry which is preliminary data.</text>
</comment>
<feature type="region of interest" description="Disordered" evidence="1">
    <location>
        <begin position="120"/>
        <end position="167"/>
    </location>
</feature>
<evidence type="ECO:0000259" key="2">
    <source>
        <dbReference type="Pfam" id="PF10551"/>
    </source>
</evidence>
<protein>
    <recommendedName>
        <fullName evidence="2">MULE transposase domain-containing protein</fullName>
    </recommendedName>
</protein>
<name>A0A8J2S1X0_9CRUS</name>
<feature type="compositionally biased region" description="Polar residues" evidence="1">
    <location>
        <begin position="143"/>
        <end position="157"/>
    </location>
</feature>
<evidence type="ECO:0000313" key="3">
    <source>
        <dbReference type="EMBL" id="CAH0113261.1"/>
    </source>
</evidence>
<dbReference type="OrthoDB" id="6380094at2759"/>
<feature type="compositionally biased region" description="Polar residues" evidence="1">
    <location>
        <begin position="187"/>
        <end position="202"/>
    </location>
</feature>
<dbReference type="PANTHER" id="PTHR20956">
    <property type="entry name" value="HEH2P"/>
    <property type="match status" value="1"/>
</dbReference>
<dbReference type="InterPro" id="IPR018289">
    <property type="entry name" value="MULE_transposase_dom"/>
</dbReference>
<keyword evidence="4" id="KW-1185">Reference proteome</keyword>
<sequence length="772" mass="87830">MAFSSVSKCSHCDCDVSSRKQFCRCLVCKVPLHRACCGVVFARGGTLTWKEYSSNYRCTKCVEGVGRETLADDADPANGSLSMVEGTSASRGTDAHLEEAVAGGSNDGNDVEVVAARAAGRPKRTIKRREILDPSHVARRTSVAANRQKSPSPSPNRATPIAHSSPLSLSQIISPDLVLASPIRSPEVSTPPQRRQRVQTPLQEVRHQNSPAEAEHSLATADLSLPSVSRRNYESDGIRAEPPIDPSESVLEQSSFEAPTEPDYKIHSEGSNKGKVKLTNGLGYCYTKKRASGKSFTWRCSSRQAKDPCKATISQKIKSGLDFMVDYNQGDFKENLHNAASGIPHNHPADYGNHERVPIFKNAKKEAIIEKFKPPKRIIFDEIKKKEIAGRDMPDIELASRRLRYLRSKSLPPNPRKDEPFFDVHVTFFPPDFYQGAVFAGQGTNKARHLLFFTPIMKRQLEDCKTWFMDSTFHFMRLPFTQLFSINGIIKNEKGDLKQVPLLFCCMTRRRAIDYVAVFQKLKEIMPLPRVQRIVTDFERAMFVAVRKLFPNCIHLGCNFHWCQAVMKKVRDFHLSAEYNKKGPNPIRDYIFRLLCLAYLPADKIPSVFDSLRESAPPELEGLMDYMERNWIRGSFWTPVHWSCFNLLLRTNNDCEGLHNDWNKLAGGPNLPFYKMTMVLQQLCEDVKLTQMLLSHEKIRAHRKKETQLKNSLLFTLWSRYQDNEINTMELLEEIVLELKTSFPTVVPDHPLNINDEEIDRYNMSHESDDEF</sequence>
<dbReference type="Proteomes" id="UP000789390">
    <property type="component" value="Unassembled WGS sequence"/>
</dbReference>
<accession>A0A8J2S1X0</accession>
<dbReference type="PANTHER" id="PTHR20956:SF12">
    <property type="entry name" value="FLYWCH-TYPE DOMAIN-CONTAINING PROTEIN"/>
    <property type="match status" value="1"/>
</dbReference>
<organism evidence="3 4">
    <name type="scientific">Daphnia galeata</name>
    <dbReference type="NCBI Taxonomy" id="27404"/>
    <lineage>
        <taxon>Eukaryota</taxon>
        <taxon>Metazoa</taxon>
        <taxon>Ecdysozoa</taxon>
        <taxon>Arthropoda</taxon>
        <taxon>Crustacea</taxon>
        <taxon>Branchiopoda</taxon>
        <taxon>Diplostraca</taxon>
        <taxon>Cladocera</taxon>
        <taxon>Anomopoda</taxon>
        <taxon>Daphniidae</taxon>
        <taxon>Daphnia</taxon>
    </lineage>
</organism>
<dbReference type="EMBL" id="CAKKLH010000336">
    <property type="protein sequence ID" value="CAH0113261.1"/>
    <property type="molecule type" value="Genomic_DNA"/>
</dbReference>
<reference evidence="3" key="1">
    <citation type="submission" date="2021-11" db="EMBL/GenBank/DDBJ databases">
        <authorList>
            <person name="Schell T."/>
        </authorList>
    </citation>
    <scope>NUCLEOTIDE SEQUENCE</scope>
    <source>
        <strain evidence="3">M5</strain>
    </source>
</reference>
<gene>
    <name evidence="3" type="ORF">DGAL_LOCUS17063</name>
</gene>
<dbReference type="Gene3D" id="2.20.25.240">
    <property type="match status" value="1"/>
</dbReference>